<dbReference type="Gene3D" id="3.30.1360.120">
    <property type="entry name" value="Probable tRNA modification gtpase trme, domain 1"/>
    <property type="match status" value="1"/>
</dbReference>
<proteinExistence type="predicted"/>
<dbReference type="PANTHER" id="PTHR43757">
    <property type="entry name" value="AMINOMETHYLTRANSFERASE"/>
    <property type="match status" value="1"/>
</dbReference>
<dbReference type="GO" id="GO:0016740">
    <property type="term" value="F:transferase activity"/>
    <property type="evidence" value="ECO:0007669"/>
    <property type="project" value="UniProtKB-KW"/>
</dbReference>
<dbReference type="EMBL" id="JBDLBR010000005">
    <property type="protein sequence ID" value="MEN7538248.1"/>
    <property type="molecule type" value="Genomic_DNA"/>
</dbReference>
<dbReference type="Proteomes" id="UP001484535">
    <property type="component" value="Unassembled WGS sequence"/>
</dbReference>
<dbReference type="InterPro" id="IPR028896">
    <property type="entry name" value="GcvT/YgfZ/DmdA"/>
</dbReference>
<evidence type="ECO:0000259" key="1">
    <source>
        <dbReference type="Pfam" id="PF01571"/>
    </source>
</evidence>
<accession>A0ABV0CZF0</accession>
<evidence type="ECO:0000313" key="2">
    <source>
        <dbReference type="EMBL" id="MEN7538248.1"/>
    </source>
</evidence>
<comment type="caution">
    <text evidence="2">The sequence shown here is derived from an EMBL/GenBank/DDBJ whole genome shotgun (WGS) entry which is preliminary data.</text>
</comment>
<organism evidence="2 3">
    <name type="scientific">Aurantiacibacter flavus</name>
    <dbReference type="NCBI Taxonomy" id="3145232"/>
    <lineage>
        <taxon>Bacteria</taxon>
        <taxon>Pseudomonadati</taxon>
        <taxon>Pseudomonadota</taxon>
        <taxon>Alphaproteobacteria</taxon>
        <taxon>Sphingomonadales</taxon>
        <taxon>Erythrobacteraceae</taxon>
        <taxon>Aurantiacibacter</taxon>
    </lineage>
</organism>
<name>A0ABV0CZF0_9SPHN</name>
<protein>
    <submittedName>
        <fullName evidence="2">Aminomethyl transferase family protein</fullName>
    </submittedName>
</protein>
<dbReference type="PANTHER" id="PTHR43757:SF2">
    <property type="entry name" value="AMINOMETHYLTRANSFERASE, MITOCHONDRIAL"/>
    <property type="match status" value="1"/>
</dbReference>
<sequence length="455" mass="51362">MITLQHMIDEAGSAARLLQNAQTGAFEFPVQSMWSNLIDESEAWRKSAILFDQSFHMTELRITGPDTRRLLSDFSVNNFSKFGANKAKQIVCCNKDGYLISDAIIFGYAEDDVLVVGRPVVPNWLQFNAETGDYDVEVHIDHLRAYDPNNLRPHYRFEVQGPNAMDILNEVNEGGELSTRFFSMGDMVIAGCKVKTLCHAMGGVAGLEMWGPFEDKAKVEARLLEVGEKHGMLRGGSRSYSATAGESGWFAAPLPAIYEGEDMRPYREWLTAAHFEGFSSVGGSFMPEEVSDYYLTPFDLEYDRVIHWDHDFLGRDALLAMKDKKHRKKVILVWNGDDVTEVYRGLFQPGQMPMWMDMPSADYAIHPYDRIEKDGKLVGISGYPLYSANERAYLSVSMVDPEFAEPGTQLELVWGEPNGGTAKPSVHEHRQVTIRCEAQSWPIHEAARRTYRSQS</sequence>
<reference evidence="2 3" key="1">
    <citation type="submission" date="2024-05" db="EMBL/GenBank/DDBJ databases">
        <authorList>
            <person name="Park S."/>
        </authorList>
    </citation>
    <scope>NUCLEOTIDE SEQUENCE [LARGE SCALE GENOMIC DNA]</scope>
    <source>
        <strain evidence="2 3">DGU5</strain>
    </source>
</reference>
<evidence type="ECO:0000313" key="3">
    <source>
        <dbReference type="Proteomes" id="UP001484535"/>
    </source>
</evidence>
<dbReference type="SUPFAM" id="SSF103025">
    <property type="entry name" value="Folate-binding domain"/>
    <property type="match status" value="1"/>
</dbReference>
<feature type="domain" description="GCVT N-terminal" evidence="1">
    <location>
        <begin position="27"/>
        <end position="247"/>
    </location>
</feature>
<dbReference type="Pfam" id="PF01571">
    <property type="entry name" value="GCV_T"/>
    <property type="match status" value="1"/>
</dbReference>
<keyword evidence="2" id="KW-0808">Transferase</keyword>
<keyword evidence="3" id="KW-1185">Reference proteome</keyword>
<dbReference type="InterPro" id="IPR006222">
    <property type="entry name" value="GCVT_N"/>
</dbReference>
<dbReference type="InterPro" id="IPR027266">
    <property type="entry name" value="TrmE/GcvT-like"/>
</dbReference>
<gene>
    <name evidence="2" type="ORF">ABDJ38_13785</name>
</gene>
<dbReference type="RefSeq" id="WP_346785711.1">
    <property type="nucleotide sequence ID" value="NZ_JBDLBR010000005.1"/>
</dbReference>